<dbReference type="Proteomes" id="UP000051298">
    <property type="component" value="Unassembled WGS sequence"/>
</dbReference>
<evidence type="ECO:0000313" key="3">
    <source>
        <dbReference type="EMBL" id="CUH59667.1"/>
    </source>
</evidence>
<feature type="coiled-coil region" evidence="1">
    <location>
        <begin position="154"/>
        <end position="217"/>
    </location>
</feature>
<organism evidence="3 4">
    <name type="scientific">Thalassobacter stenotrophicus</name>
    <dbReference type="NCBI Taxonomy" id="266809"/>
    <lineage>
        <taxon>Bacteria</taxon>
        <taxon>Pseudomonadati</taxon>
        <taxon>Pseudomonadota</taxon>
        <taxon>Alphaproteobacteria</taxon>
        <taxon>Rhodobacterales</taxon>
        <taxon>Roseobacteraceae</taxon>
        <taxon>Thalassobacter</taxon>
    </lineage>
</organism>
<evidence type="ECO:0000256" key="1">
    <source>
        <dbReference type="SAM" id="Coils"/>
    </source>
</evidence>
<name>A0A0P1EXD9_9RHOB</name>
<feature type="region of interest" description="Disordered" evidence="2">
    <location>
        <begin position="55"/>
        <end position="114"/>
    </location>
</feature>
<protein>
    <recommendedName>
        <fullName evidence="5">Mitochondrial inner membrane protein</fullName>
    </recommendedName>
</protein>
<keyword evidence="1" id="KW-0175">Coiled coil</keyword>
<evidence type="ECO:0008006" key="5">
    <source>
        <dbReference type="Google" id="ProtNLM"/>
    </source>
</evidence>
<dbReference type="AlphaFoldDB" id="A0A0P1EXD9"/>
<accession>A0A0P1EXD9</accession>
<proteinExistence type="predicted"/>
<reference evidence="3 4" key="1">
    <citation type="submission" date="2015-09" db="EMBL/GenBank/DDBJ databases">
        <authorList>
            <consortium name="Swine Surveillance"/>
        </authorList>
    </citation>
    <scope>NUCLEOTIDE SEQUENCE [LARGE SCALE GENOMIC DNA]</scope>
    <source>
        <strain evidence="3 4">CECT 5294</strain>
    </source>
</reference>
<feature type="compositionally biased region" description="Basic and acidic residues" evidence="2">
    <location>
        <begin position="8"/>
        <end position="17"/>
    </location>
</feature>
<gene>
    <name evidence="3" type="ORF">THS5294_00953</name>
</gene>
<feature type="compositionally biased region" description="Acidic residues" evidence="2">
    <location>
        <begin position="82"/>
        <end position="97"/>
    </location>
</feature>
<evidence type="ECO:0000313" key="4">
    <source>
        <dbReference type="Proteomes" id="UP000051298"/>
    </source>
</evidence>
<feature type="compositionally biased region" description="Acidic residues" evidence="2">
    <location>
        <begin position="55"/>
        <end position="74"/>
    </location>
</feature>
<dbReference type="RefSeq" id="WP_058122825.1">
    <property type="nucleotide sequence ID" value="NZ_CYRX01000011.1"/>
</dbReference>
<feature type="region of interest" description="Disordered" evidence="2">
    <location>
        <begin position="1"/>
        <end position="39"/>
    </location>
</feature>
<sequence>MAKSSKSKASEKAHVEEAEIADDAVEVSEPSQSTDMPEIEDAVSADEVLDVTEEAVPETVEDVELGDAEPVDESSEVKDVEALELEEFETPEIETAEADVAPEPAPPTPEPEPKKSGFVPLLLGGVIAAGLGYAVPTYLMPQENAAVVALQGQVAALETSVAEADARAAEAQGQAQTASDAAAAIVVPDVAPLEQTAADLTAQLAQLEARIAALEARPVGDDSGITEGDFANLRALLAEQQAASAALTADMQRMASLQAEGLANAETEALNAARAAQTAAALQVVRTALETGEPFETALDTLENVPDALSAVAADGVATAESLQDAFPDLSRASLAAARAAAAEGDAAGSILAFVQKQVGARSVTPREGDDPDAVLSRAEAAVRAADWGTALTEIAALPEAAQAPLAEWQTAAQTRAAATTALSDFEAAN</sequence>
<dbReference type="EMBL" id="CYRX01000011">
    <property type="protein sequence ID" value="CUH59667.1"/>
    <property type="molecule type" value="Genomic_DNA"/>
</dbReference>
<evidence type="ECO:0000256" key="2">
    <source>
        <dbReference type="SAM" id="MobiDB-lite"/>
    </source>
</evidence>